<evidence type="ECO:0000313" key="2">
    <source>
        <dbReference type="Proteomes" id="UP000464507"/>
    </source>
</evidence>
<protein>
    <recommendedName>
        <fullName evidence="3">Transposase IS30-like HTH domain-containing protein</fullName>
    </recommendedName>
</protein>
<dbReference type="KEGG" id="mant:BHD05_05320"/>
<sequence length="75" mass="8326">MYKVHRNTVSQFLKARGVDLYKGMSQAVKDEAVRLYAEGNSRAAIGRQLGFDNHTIISALRTLGVPIRKPVAPRS</sequence>
<dbReference type="EMBL" id="CP017146">
    <property type="protein sequence ID" value="QHO69157.1"/>
    <property type="molecule type" value="Genomic_DNA"/>
</dbReference>
<dbReference type="RefSeq" id="WP_161885515.1">
    <property type="nucleotide sequence ID" value="NZ_CP017146.1"/>
</dbReference>
<dbReference type="OrthoDB" id="5124404at2"/>
<dbReference type="Proteomes" id="UP000464507">
    <property type="component" value="Chromosome"/>
</dbReference>
<evidence type="ECO:0008006" key="3">
    <source>
        <dbReference type="Google" id="ProtNLM"/>
    </source>
</evidence>
<proteinExistence type="predicted"/>
<dbReference type="Gene3D" id="1.10.10.60">
    <property type="entry name" value="Homeodomain-like"/>
    <property type="match status" value="1"/>
</dbReference>
<reference evidence="1 2" key="1">
    <citation type="submission" date="2016-09" db="EMBL/GenBank/DDBJ databases">
        <title>Complete genome sequence of microbes from the polar regions.</title>
        <authorList>
            <person name="Liao L."/>
            <person name="Chen B."/>
        </authorList>
    </citation>
    <scope>NUCLEOTIDE SEQUENCE [LARGE SCALE GENOMIC DNA]</scope>
    <source>
        <strain evidence="1 2">ZS314</strain>
    </source>
</reference>
<evidence type="ECO:0000313" key="1">
    <source>
        <dbReference type="EMBL" id="QHO69157.1"/>
    </source>
</evidence>
<organism evidence="1 2">
    <name type="scientific">Marisediminicola antarctica</name>
    <dbReference type="NCBI Taxonomy" id="674079"/>
    <lineage>
        <taxon>Bacteria</taxon>
        <taxon>Bacillati</taxon>
        <taxon>Actinomycetota</taxon>
        <taxon>Actinomycetes</taxon>
        <taxon>Micrococcales</taxon>
        <taxon>Microbacteriaceae</taxon>
        <taxon>Marisediminicola</taxon>
    </lineage>
</organism>
<keyword evidence="2" id="KW-1185">Reference proteome</keyword>
<accession>A0A7L5AG12</accession>
<dbReference type="AlphaFoldDB" id="A0A7L5AG12"/>
<gene>
    <name evidence="1" type="ORF">BHD05_05320</name>
</gene>
<name>A0A7L5AG12_9MICO</name>